<dbReference type="AlphaFoldDB" id="A0A540X493"/>
<keyword evidence="2" id="KW-1185">Reference proteome</keyword>
<accession>A0A540X493</accession>
<protein>
    <submittedName>
        <fullName evidence="1">Uncharacterized protein</fullName>
    </submittedName>
</protein>
<evidence type="ECO:0000313" key="2">
    <source>
        <dbReference type="Proteomes" id="UP000315369"/>
    </source>
</evidence>
<evidence type="ECO:0000313" key="1">
    <source>
        <dbReference type="EMBL" id="TQF16050.1"/>
    </source>
</evidence>
<organism evidence="1 2">
    <name type="scientific">Myxococcus llanfairpwllgwyngyllgogerychwyrndrobwllllantysiliogogogochensis</name>
    <dbReference type="NCBI Taxonomy" id="2590453"/>
    <lineage>
        <taxon>Bacteria</taxon>
        <taxon>Pseudomonadati</taxon>
        <taxon>Myxococcota</taxon>
        <taxon>Myxococcia</taxon>
        <taxon>Myxococcales</taxon>
        <taxon>Cystobacterineae</taxon>
        <taxon>Myxococcaceae</taxon>
        <taxon>Myxococcus</taxon>
    </lineage>
</organism>
<dbReference type="RefSeq" id="WP_141642256.1">
    <property type="nucleotide sequence ID" value="NZ_VIFM01000030.1"/>
</dbReference>
<dbReference type="Proteomes" id="UP000315369">
    <property type="component" value="Unassembled WGS sequence"/>
</dbReference>
<sequence length="339" mass="36797">MDYRKFLGKVESAVLPYLGGGTVDTASRRLRVTSPVAPGWWRFEVKGREATAREPASPEGLDRLPRVRGHMWGARLVREGAVAEPLELMPEEEPAVLAPVSARRWHDGSLLFDGVDFEGEAEDQARRALEEGQPLSTVKGVSAPLRAAYGYALLEAASRTLDIRFAPAETRGRVLRVAEQGRVEAESCLRALVAEREAHRRALAARLLTASVQAQAAQTVEAARARAVELAERARRQVEFTGARHGRGAPVGDHSRAEVALQGAGARLLNHRRMGGHQLEVTFAFMGERFISVVDANTLQVVDAGVCLAGADSEVTLESLPSVIREAIDTDVLVITRHA</sequence>
<name>A0A540X493_9BACT</name>
<dbReference type="EMBL" id="VIFM01000030">
    <property type="protein sequence ID" value="TQF16050.1"/>
    <property type="molecule type" value="Genomic_DNA"/>
</dbReference>
<comment type="caution">
    <text evidence="1">The sequence shown here is derived from an EMBL/GenBank/DDBJ whole genome shotgun (WGS) entry which is preliminary data.</text>
</comment>
<proteinExistence type="predicted"/>
<dbReference type="OrthoDB" id="5501880at2"/>
<reference evidence="1 2" key="1">
    <citation type="submission" date="2019-06" db="EMBL/GenBank/DDBJ databases">
        <authorList>
            <person name="Livingstone P."/>
            <person name="Whitworth D."/>
        </authorList>
    </citation>
    <scope>NUCLEOTIDE SEQUENCE [LARGE SCALE GENOMIC DNA]</scope>
    <source>
        <strain evidence="1 2">AM401</strain>
    </source>
</reference>
<gene>
    <name evidence="1" type="ORF">FJV41_10265</name>
</gene>